<keyword evidence="1" id="KW-0812">Transmembrane</keyword>
<accession>A0ABM8FJP1</accession>
<feature type="domain" description="CAAX prenyl protease 2/Lysostaphin resistance protein A-like" evidence="2">
    <location>
        <begin position="29"/>
        <end position="122"/>
    </location>
</feature>
<feature type="transmembrane region" description="Helical" evidence="1">
    <location>
        <begin position="89"/>
        <end position="107"/>
    </location>
</feature>
<sequence length="134" mass="14802">MVLIMTPCLALGLALVLGLIQFDVKLPNFWLAFLGINLLFTCVAEEAFFRGFLQRELSIWLAGKTCIWVAPIVSAMLFGIAHMGGGVEYAIVASVAGLGYGGVYYLTKRIEYAILCHFILNGLHFLFFTYPMLA</sequence>
<evidence type="ECO:0000313" key="4">
    <source>
        <dbReference type="Proteomes" id="UP001307608"/>
    </source>
</evidence>
<proteinExistence type="predicted"/>
<keyword evidence="1" id="KW-0472">Membrane</keyword>
<protein>
    <recommendedName>
        <fullName evidence="2">CAAX prenyl protease 2/Lysostaphin resistance protein A-like domain-containing protein</fullName>
    </recommendedName>
</protein>
<dbReference type="InterPro" id="IPR003675">
    <property type="entry name" value="Rce1/LyrA-like_dom"/>
</dbReference>
<evidence type="ECO:0000259" key="2">
    <source>
        <dbReference type="Pfam" id="PF02517"/>
    </source>
</evidence>
<dbReference type="EMBL" id="AP027271">
    <property type="protein sequence ID" value="BDX04307.1"/>
    <property type="molecule type" value="Genomic_DNA"/>
</dbReference>
<reference evidence="3 4" key="1">
    <citation type="submission" date="2023-01" db="EMBL/GenBank/DDBJ databases">
        <title>Complete genome sequence of Marinomonas pontica strain 200518_36.</title>
        <authorList>
            <person name="Ueki S."/>
            <person name="Gajardo G."/>
            <person name="Maruyama F."/>
        </authorList>
    </citation>
    <scope>NUCLEOTIDE SEQUENCE [LARGE SCALE GENOMIC DNA]</scope>
    <source>
        <strain evidence="3 4">200518_36</strain>
    </source>
</reference>
<keyword evidence="1" id="KW-1133">Transmembrane helix</keyword>
<feature type="transmembrane region" description="Helical" evidence="1">
    <location>
        <begin position="114"/>
        <end position="133"/>
    </location>
</feature>
<gene>
    <name evidence="3" type="ORF">MACH16_30550</name>
</gene>
<feature type="transmembrane region" description="Helical" evidence="1">
    <location>
        <begin position="28"/>
        <end position="49"/>
    </location>
</feature>
<evidence type="ECO:0000256" key="1">
    <source>
        <dbReference type="SAM" id="Phobius"/>
    </source>
</evidence>
<feature type="transmembrane region" description="Helical" evidence="1">
    <location>
        <begin position="61"/>
        <end position="83"/>
    </location>
</feature>
<dbReference type="Pfam" id="PF02517">
    <property type="entry name" value="Rce1-like"/>
    <property type="match status" value="1"/>
</dbReference>
<dbReference type="Proteomes" id="UP001307608">
    <property type="component" value="Chromosome"/>
</dbReference>
<evidence type="ECO:0000313" key="3">
    <source>
        <dbReference type="EMBL" id="BDX04307.1"/>
    </source>
</evidence>
<keyword evidence="4" id="KW-1185">Reference proteome</keyword>
<organism evidence="3 4">
    <name type="scientific">Marinomonas pontica</name>
    <dbReference type="NCBI Taxonomy" id="264739"/>
    <lineage>
        <taxon>Bacteria</taxon>
        <taxon>Pseudomonadati</taxon>
        <taxon>Pseudomonadota</taxon>
        <taxon>Gammaproteobacteria</taxon>
        <taxon>Oceanospirillales</taxon>
        <taxon>Oceanospirillaceae</taxon>
        <taxon>Marinomonas</taxon>
    </lineage>
</organism>
<name>A0ABM8FJP1_9GAMM</name>